<evidence type="ECO:0000313" key="3">
    <source>
        <dbReference type="Proteomes" id="UP000677913"/>
    </source>
</evidence>
<evidence type="ECO:0008006" key="4">
    <source>
        <dbReference type="Google" id="ProtNLM"/>
    </source>
</evidence>
<dbReference type="RefSeq" id="WP_211466200.1">
    <property type="nucleotide sequence ID" value="NZ_JAGSXH010000018.1"/>
</dbReference>
<organism evidence="2 3">
    <name type="scientific">Actinocrinis puniceicyclus</name>
    <dbReference type="NCBI Taxonomy" id="977794"/>
    <lineage>
        <taxon>Bacteria</taxon>
        <taxon>Bacillati</taxon>
        <taxon>Actinomycetota</taxon>
        <taxon>Actinomycetes</taxon>
        <taxon>Catenulisporales</taxon>
        <taxon>Actinospicaceae</taxon>
        <taxon>Actinocrinis</taxon>
    </lineage>
</organism>
<keyword evidence="1" id="KW-0732">Signal</keyword>
<evidence type="ECO:0000313" key="2">
    <source>
        <dbReference type="EMBL" id="MBS2962961.1"/>
    </source>
</evidence>
<comment type="caution">
    <text evidence="2">The sequence shown here is derived from an EMBL/GenBank/DDBJ whole genome shotgun (WGS) entry which is preliminary data.</text>
</comment>
<feature type="chain" id="PRO_5039103029" description="Lipoprotein" evidence="1">
    <location>
        <begin position="18"/>
        <end position="283"/>
    </location>
</feature>
<dbReference type="EMBL" id="JAGSXH010000018">
    <property type="protein sequence ID" value="MBS2962961.1"/>
    <property type="molecule type" value="Genomic_DNA"/>
</dbReference>
<reference evidence="2" key="1">
    <citation type="submission" date="2021-04" db="EMBL/GenBank/DDBJ databases">
        <title>Genome based classification of Actinospica acidithermotolerans sp. nov., an actinobacterium isolated from an Indonesian hot spring.</title>
        <authorList>
            <person name="Kusuma A.B."/>
            <person name="Putra K.E."/>
            <person name="Nafisah S."/>
            <person name="Loh J."/>
            <person name="Nouioui I."/>
            <person name="Goodfellow M."/>
        </authorList>
    </citation>
    <scope>NUCLEOTIDE SEQUENCE</scope>
    <source>
        <strain evidence="2">DSM 45618</strain>
    </source>
</reference>
<gene>
    <name evidence="2" type="ORF">KGA66_07895</name>
</gene>
<protein>
    <recommendedName>
        <fullName evidence="4">Lipoprotein</fullName>
    </recommendedName>
</protein>
<keyword evidence="3" id="KW-1185">Reference proteome</keyword>
<sequence length="283" mass="30026">MGLLVGALLLATGCGTASGTRTAHPEQPATLSDSDQLAQAQDVMTGECMRARGFDYTVMPRPAHGTDPLEFPYGLDDVAWARANGYGFAQRAALGAAQHDNPNARYVQRLTSGRRTAYVAAMFGSKSNQVSVTVPNGDVVVQNTDGCLAAAERRLYGDFVRWFRDQTIAGNLEPAIEPKVFADPRYLAAQRAWSACVRTRGYPAAGPADLESQAAAAGPEAARKIATIDATCDIRTKLAATGRALDIELGAPVRAEYRSVIDDYAALQRAALPRAAAIARGTP</sequence>
<proteinExistence type="predicted"/>
<evidence type="ECO:0000256" key="1">
    <source>
        <dbReference type="SAM" id="SignalP"/>
    </source>
</evidence>
<feature type="signal peptide" evidence="1">
    <location>
        <begin position="1"/>
        <end position="17"/>
    </location>
</feature>
<name>A0A8J8BCC1_9ACTN</name>
<dbReference type="Proteomes" id="UP000677913">
    <property type="component" value="Unassembled WGS sequence"/>
</dbReference>
<accession>A0A8J8BCC1</accession>
<dbReference type="AlphaFoldDB" id="A0A8J8BCC1"/>